<dbReference type="EMBL" id="CP014228">
    <property type="protein sequence ID" value="AMD88420.1"/>
    <property type="molecule type" value="Genomic_DNA"/>
</dbReference>
<organism evidence="2 3">
    <name type="scientific">Actinomyces radicidentis</name>
    <dbReference type="NCBI Taxonomy" id="111015"/>
    <lineage>
        <taxon>Bacteria</taxon>
        <taxon>Bacillati</taxon>
        <taxon>Actinomycetota</taxon>
        <taxon>Actinomycetes</taxon>
        <taxon>Actinomycetales</taxon>
        <taxon>Actinomycetaceae</taxon>
        <taxon>Actinomyces</taxon>
    </lineage>
</organism>
<dbReference type="KEGG" id="ard:AXF14_04490"/>
<protein>
    <submittedName>
        <fullName evidence="2">Hydrolase</fullName>
    </submittedName>
</protein>
<name>A0A0X8JGH4_ACTRD</name>
<feature type="domain" description="Serine aminopeptidase S33" evidence="1">
    <location>
        <begin position="10"/>
        <end position="153"/>
    </location>
</feature>
<dbReference type="PANTHER" id="PTHR43194:SF2">
    <property type="entry name" value="PEROXISOMAL MEMBRANE PROTEIN LPX1"/>
    <property type="match status" value="1"/>
</dbReference>
<dbReference type="STRING" id="111015.AXF14_04490"/>
<dbReference type="Gene3D" id="3.40.50.1820">
    <property type="entry name" value="alpha/beta hydrolase"/>
    <property type="match status" value="1"/>
</dbReference>
<dbReference type="Proteomes" id="UP000065220">
    <property type="component" value="Chromosome"/>
</dbReference>
<proteinExistence type="predicted"/>
<dbReference type="PANTHER" id="PTHR43194">
    <property type="entry name" value="HYDROLASE ALPHA/BETA FOLD FAMILY"/>
    <property type="match status" value="1"/>
</dbReference>
<accession>A0A0X8JGH4</accession>
<sequence>MVIGAPGAPTLVLLHGITGSALSQADAIEHWAAAGYRVVAVDARGHGLSPRWTPDQLERAGEQLVDDAVAVLAELAEESRGRTALGLTAAPPPVLVGHSMGAATAMVVAGRRPDLVSGAVLGDPARYGSRTPEELRSRGAARARARAAEAADLPATAARALADAEVPDVEALPGAWASQRTDPELLATGVVAPEVPWEEGMAALRVPTLLVTGDRRGSARVGTEGLAVLARLANPHVETVLVPGAGHDVRRTRPEGFYTAVDPWLARILDRSRDRTVISAGDLEH</sequence>
<evidence type="ECO:0000259" key="1">
    <source>
        <dbReference type="Pfam" id="PF12146"/>
    </source>
</evidence>
<keyword evidence="3" id="KW-1185">Reference proteome</keyword>
<dbReference type="AlphaFoldDB" id="A0A0X8JGH4"/>
<evidence type="ECO:0000313" key="3">
    <source>
        <dbReference type="Proteomes" id="UP000065220"/>
    </source>
</evidence>
<reference evidence="3" key="1">
    <citation type="submission" date="2016-02" db="EMBL/GenBank/DDBJ databases">
        <authorList>
            <person name="Holder M.E."/>
            <person name="Ajami N.J."/>
            <person name="Petrosino J.F."/>
        </authorList>
    </citation>
    <scope>NUCLEOTIDE SEQUENCE [LARGE SCALE GENOMIC DNA]</scope>
    <source>
        <strain evidence="3">CCUG 36733</strain>
    </source>
</reference>
<dbReference type="InterPro" id="IPR050228">
    <property type="entry name" value="Carboxylesterase_BioH"/>
</dbReference>
<dbReference type="InterPro" id="IPR022742">
    <property type="entry name" value="Hydrolase_4"/>
</dbReference>
<keyword evidence="2" id="KW-0378">Hydrolase</keyword>
<dbReference type="GO" id="GO:0016787">
    <property type="term" value="F:hydrolase activity"/>
    <property type="evidence" value="ECO:0007669"/>
    <property type="project" value="UniProtKB-KW"/>
</dbReference>
<dbReference type="SUPFAM" id="SSF53474">
    <property type="entry name" value="alpha/beta-Hydrolases"/>
    <property type="match status" value="1"/>
</dbReference>
<dbReference type="InterPro" id="IPR029058">
    <property type="entry name" value="AB_hydrolase_fold"/>
</dbReference>
<dbReference type="Pfam" id="PF12146">
    <property type="entry name" value="Hydrolase_4"/>
    <property type="match status" value="1"/>
</dbReference>
<evidence type="ECO:0000313" key="2">
    <source>
        <dbReference type="EMBL" id="AMD88420.1"/>
    </source>
</evidence>
<gene>
    <name evidence="2" type="ORF">AXF14_04490</name>
</gene>